<accession>A0A2H3IZV2</accession>
<keyword evidence="3" id="KW-1185">Reference proteome</keyword>
<gene>
    <name evidence="2" type="ORF">WOLCODRAFT_156148</name>
</gene>
<feature type="compositionally biased region" description="Acidic residues" evidence="1">
    <location>
        <begin position="76"/>
        <end position="116"/>
    </location>
</feature>
<feature type="region of interest" description="Disordered" evidence="1">
    <location>
        <begin position="37"/>
        <end position="63"/>
    </location>
</feature>
<dbReference type="EMBL" id="KB467854">
    <property type="protein sequence ID" value="PCH35456.1"/>
    <property type="molecule type" value="Genomic_DNA"/>
</dbReference>
<evidence type="ECO:0000256" key="1">
    <source>
        <dbReference type="SAM" id="MobiDB-lite"/>
    </source>
</evidence>
<dbReference type="Proteomes" id="UP000218811">
    <property type="component" value="Unassembled WGS sequence"/>
</dbReference>
<proteinExistence type="predicted"/>
<evidence type="ECO:0000313" key="2">
    <source>
        <dbReference type="EMBL" id="PCH35456.1"/>
    </source>
</evidence>
<dbReference type="AlphaFoldDB" id="A0A2H3IZV2"/>
<sequence length="124" mass="13834">MSQQLLFLCITAATEWWWPDLSTGEKRAAQQNLELTYEAEANNTEGEEEDDDGGEEEHVADMRLIEEELDYGYQVAEDEADEQCEDEEGNGGENYEDEDGDLGPEEDGVDDLDDPLGENGIAPL</sequence>
<feature type="region of interest" description="Disordered" evidence="1">
    <location>
        <begin position="75"/>
        <end position="124"/>
    </location>
</feature>
<organism evidence="2 3">
    <name type="scientific">Wolfiporia cocos (strain MD-104)</name>
    <name type="common">Brown rot fungus</name>
    <dbReference type="NCBI Taxonomy" id="742152"/>
    <lineage>
        <taxon>Eukaryota</taxon>
        <taxon>Fungi</taxon>
        <taxon>Dikarya</taxon>
        <taxon>Basidiomycota</taxon>
        <taxon>Agaricomycotina</taxon>
        <taxon>Agaricomycetes</taxon>
        <taxon>Polyporales</taxon>
        <taxon>Phaeolaceae</taxon>
        <taxon>Wolfiporia</taxon>
    </lineage>
</organism>
<protein>
    <submittedName>
        <fullName evidence="2">Uncharacterized protein</fullName>
    </submittedName>
</protein>
<reference evidence="2 3" key="1">
    <citation type="journal article" date="2012" name="Science">
        <title>The Paleozoic origin of enzymatic lignin decomposition reconstructed from 31 fungal genomes.</title>
        <authorList>
            <person name="Floudas D."/>
            <person name="Binder M."/>
            <person name="Riley R."/>
            <person name="Barry K."/>
            <person name="Blanchette R.A."/>
            <person name="Henrissat B."/>
            <person name="Martinez A.T."/>
            <person name="Otillar R."/>
            <person name="Spatafora J.W."/>
            <person name="Yadav J.S."/>
            <person name="Aerts A."/>
            <person name="Benoit I."/>
            <person name="Boyd A."/>
            <person name="Carlson A."/>
            <person name="Copeland A."/>
            <person name="Coutinho P.M."/>
            <person name="de Vries R.P."/>
            <person name="Ferreira P."/>
            <person name="Findley K."/>
            <person name="Foster B."/>
            <person name="Gaskell J."/>
            <person name="Glotzer D."/>
            <person name="Gorecki P."/>
            <person name="Heitman J."/>
            <person name="Hesse C."/>
            <person name="Hori C."/>
            <person name="Igarashi K."/>
            <person name="Jurgens J.A."/>
            <person name="Kallen N."/>
            <person name="Kersten P."/>
            <person name="Kohler A."/>
            <person name="Kuees U."/>
            <person name="Kumar T.K.A."/>
            <person name="Kuo A."/>
            <person name="LaButti K."/>
            <person name="Larrondo L.F."/>
            <person name="Lindquist E."/>
            <person name="Ling A."/>
            <person name="Lombard V."/>
            <person name="Lucas S."/>
            <person name="Lundell T."/>
            <person name="Martin R."/>
            <person name="McLaughlin D.J."/>
            <person name="Morgenstern I."/>
            <person name="Morin E."/>
            <person name="Murat C."/>
            <person name="Nagy L.G."/>
            <person name="Nolan M."/>
            <person name="Ohm R.A."/>
            <person name="Patyshakuliyeva A."/>
            <person name="Rokas A."/>
            <person name="Ruiz-Duenas F.J."/>
            <person name="Sabat G."/>
            <person name="Salamov A."/>
            <person name="Samejima M."/>
            <person name="Schmutz J."/>
            <person name="Slot J.C."/>
            <person name="St John F."/>
            <person name="Stenlid J."/>
            <person name="Sun H."/>
            <person name="Sun S."/>
            <person name="Syed K."/>
            <person name="Tsang A."/>
            <person name="Wiebenga A."/>
            <person name="Young D."/>
            <person name="Pisabarro A."/>
            <person name="Eastwood D.C."/>
            <person name="Martin F."/>
            <person name="Cullen D."/>
            <person name="Grigoriev I.V."/>
            <person name="Hibbett D.S."/>
        </authorList>
    </citation>
    <scope>NUCLEOTIDE SEQUENCE [LARGE SCALE GENOMIC DNA]</scope>
    <source>
        <strain evidence="2 3">MD-104</strain>
    </source>
</reference>
<feature type="compositionally biased region" description="Acidic residues" evidence="1">
    <location>
        <begin position="45"/>
        <end position="55"/>
    </location>
</feature>
<name>A0A2H3IZV2_WOLCO</name>
<evidence type="ECO:0000313" key="3">
    <source>
        <dbReference type="Proteomes" id="UP000218811"/>
    </source>
</evidence>